<evidence type="ECO:0000256" key="1">
    <source>
        <dbReference type="SAM" id="MobiDB-lite"/>
    </source>
</evidence>
<name>A0A9P9J041_9HYPO</name>
<dbReference type="EMBL" id="JAGMUU010000015">
    <property type="protein sequence ID" value="KAH7137285.1"/>
    <property type="molecule type" value="Genomic_DNA"/>
</dbReference>
<keyword evidence="3" id="KW-1185">Reference proteome</keyword>
<evidence type="ECO:0000313" key="3">
    <source>
        <dbReference type="Proteomes" id="UP000717696"/>
    </source>
</evidence>
<dbReference type="Proteomes" id="UP000717696">
    <property type="component" value="Unassembled WGS sequence"/>
</dbReference>
<reference evidence="2" key="1">
    <citation type="journal article" date="2021" name="Nat. Commun.">
        <title>Genetic determinants of endophytism in the Arabidopsis root mycobiome.</title>
        <authorList>
            <person name="Mesny F."/>
            <person name="Miyauchi S."/>
            <person name="Thiergart T."/>
            <person name="Pickel B."/>
            <person name="Atanasova L."/>
            <person name="Karlsson M."/>
            <person name="Huettel B."/>
            <person name="Barry K.W."/>
            <person name="Haridas S."/>
            <person name="Chen C."/>
            <person name="Bauer D."/>
            <person name="Andreopoulos W."/>
            <person name="Pangilinan J."/>
            <person name="LaButti K."/>
            <person name="Riley R."/>
            <person name="Lipzen A."/>
            <person name="Clum A."/>
            <person name="Drula E."/>
            <person name="Henrissat B."/>
            <person name="Kohler A."/>
            <person name="Grigoriev I.V."/>
            <person name="Martin F.M."/>
            <person name="Hacquard S."/>
        </authorList>
    </citation>
    <scope>NUCLEOTIDE SEQUENCE</scope>
    <source>
        <strain evidence="2">MPI-CAGE-AT-0021</strain>
    </source>
</reference>
<protein>
    <submittedName>
        <fullName evidence="2">Uncharacterized protein</fullName>
    </submittedName>
</protein>
<sequence length="224" mass="25277">MGYKEIRLTISSQQVRFWARVGNLEGLANVAEEKVEVEEVEVVERWLKLGRAREQHTTRMFLDGTVHGTRGNPPSALCAVVPTYPFGPTKNQEPRARDVHQTRVAPPGHYVATVHREPGGSVSGEQDESEWRWRHGHGTDKLDSYARHRGARACVRGVRQNREGDERVEGPASDVAVSCSQFGWLHGPSPRQQMDPRRHCPQEEADLLNAGRSMRVLYRAVRTT</sequence>
<evidence type="ECO:0000313" key="2">
    <source>
        <dbReference type="EMBL" id="KAH7137285.1"/>
    </source>
</evidence>
<comment type="caution">
    <text evidence="2">The sequence shown here is derived from an EMBL/GenBank/DDBJ whole genome shotgun (WGS) entry which is preliminary data.</text>
</comment>
<accession>A0A9P9J041</accession>
<feature type="region of interest" description="Disordered" evidence="1">
    <location>
        <begin position="111"/>
        <end position="130"/>
    </location>
</feature>
<organism evidence="2 3">
    <name type="scientific">Dactylonectria estremocensis</name>
    <dbReference type="NCBI Taxonomy" id="1079267"/>
    <lineage>
        <taxon>Eukaryota</taxon>
        <taxon>Fungi</taxon>
        <taxon>Dikarya</taxon>
        <taxon>Ascomycota</taxon>
        <taxon>Pezizomycotina</taxon>
        <taxon>Sordariomycetes</taxon>
        <taxon>Hypocreomycetidae</taxon>
        <taxon>Hypocreales</taxon>
        <taxon>Nectriaceae</taxon>
        <taxon>Dactylonectria</taxon>
    </lineage>
</organism>
<dbReference type="AlphaFoldDB" id="A0A9P9J041"/>
<gene>
    <name evidence="2" type="ORF">B0J13DRAFT_609359</name>
</gene>
<proteinExistence type="predicted"/>